<dbReference type="SUPFAM" id="SSF57829">
    <property type="entry name" value="Zn-binding ribosomal proteins"/>
    <property type="match status" value="1"/>
</dbReference>
<proteinExistence type="inferred from homology"/>
<gene>
    <name evidence="11" type="ORF">GEV33_002690</name>
</gene>
<dbReference type="PANTHER" id="PTHR21026:SF2">
    <property type="entry name" value="LARGE RIBOSOMAL SUBUNIT PROTEIN BL32M"/>
    <property type="match status" value="1"/>
</dbReference>
<comment type="function">
    <text evidence="9">Component of the mitochondrial large ribosomal subunit (mt-LSU). The mitochondrial ribosome (mitoribosome) is a large ribonucleoprotein complex responsible for the synthesis of proteins inside mitochondria.</text>
</comment>
<feature type="compositionally biased region" description="Low complexity" evidence="10">
    <location>
        <begin position="181"/>
        <end position="190"/>
    </location>
</feature>
<keyword evidence="12" id="KW-1185">Reference proteome</keyword>
<keyword evidence="6" id="KW-0687">Ribonucleoprotein</keyword>
<protein>
    <recommendedName>
        <fullName evidence="7">Large ribosomal subunit protein bL32m</fullName>
    </recommendedName>
    <alternativeName>
        <fullName evidence="8">39S ribosomal protein L32, mitochondrial</fullName>
    </alternativeName>
</protein>
<evidence type="ECO:0000313" key="11">
    <source>
        <dbReference type="EMBL" id="KAH0820100.1"/>
    </source>
</evidence>
<comment type="caution">
    <text evidence="11">The sequence shown here is derived from an EMBL/GenBank/DDBJ whole genome shotgun (WGS) entry which is preliminary data.</text>
</comment>
<dbReference type="EMBL" id="JABDTM020012869">
    <property type="protein sequence ID" value="KAH0820100.1"/>
    <property type="molecule type" value="Genomic_DNA"/>
</dbReference>
<dbReference type="InterPro" id="IPR051991">
    <property type="entry name" value="Mitoribosomal_protein_bL32"/>
</dbReference>
<evidence type="ECO:0000256" key="3">
    <source>
        <dbReference type="ARBA" id="ARBA00022946"/>
    </source>
</evidence>
<keyword evidence="3" id="KW-0809">Transit peptide</keyword>
<evidence type="ECO:0000256" key="4">
    <source>
        <dbReference type="ARBA" id="ARBA00022980"/>
    </source>
</evidence>
<evidence type="ECO:0000256" key="2">
    <source>
        <dbReference type="ARBA" id="ARBA00008560"/>
    </source>
</evidence>
<name>A0A8J6LFU1_TENMO</name>
<dbReference type="AlphaFoldDB" id="A0A8J6LFU1"/>
<keyword evidence="5" id="KW-0496">Mitochondrion</keyword>
<reference evidence="11" key="1">
    <citation type="journal article" date="2020" name="J Insects Food Feed">
        <title>The yellow mealworm (Tenebrio molitor) genome: a resource for the emerging insects as food and feed industry.</title>
        <authorList>
            <person name="Eriksson T."/>
            <person name="Andere A."/>
            <person name="Kelstrup H."/>
            <person name="Emery V."/>
            <person name="Picard C."/>
        </authorList>
    </citation>
    <scope>NUCLEOTIDE SEQUENCE</scope>
    <source>
        <strain evidence="11">Stoneville</strain>
        <tissue evidence="11">Whole head</tissue>
    </source>
</reference>
<reference evidence="11" key="2">
    <citation type="submission" date="2021-08" db="EMBL/GenBank/DDBJ databases">
        <authorList>
            <person name="Eriksson T."/>
        </authorList>
    </citation>
    <scope>NUCLEOTIDE SEQUENCE</scope>
    <source>
        <strain evidence="11">Stoneville</strain>
        <tissue evidence="11">Whole head</tissue>
    </source>
</reference>
<evidence type="ECO:0000256" key="5">
    <source>
        <dbReference type="ARBA" id="ARBA00023128"/>
    </source>
</evidence>
<comment type="similarity">
    <text evidence="2">Belongs to the bacterial ribosomal protein bL32 family.</text>
</comment>
<feature type="region of interest" description="Disordered" evidence="10">
    <location>
        <begin position="173"/>
        <end position="199"/>
    </location>
</feature>
<evidence type="ECO:0000256" key="9">
    <source>
        <dbReference type="ARBA" id="ARBA00045766"/>
    </source>
</evidence>
<comment type="subcellular location">
    <subcellularLocation>
        <location evidence="1">Mitochondrion</location>
    </subcellularLocation>
</comment>
<evidence type="ECO:0000256" key="7">
    <source>
        <dbReference type="ARBA" id="ARBA00039935"/>
    </source>
</evidence>
<dbReference type="Proteomes" id="UP000719412">
    <property type="component" value="Unassembled WGS sequence"/>
</dbReference>
<keyword evidence="4" id="KW-0689">Ribosomal protein</keyword>
<evidence type="ECO:0000313" key="12">
    <source>
        <dbReference type="Proteomes" id="UP000719412"/>
    </source>
</evidence>
<dbReference type="PANTHER" id="PTHR21026">
    <property type="entry name" value="39S RIBOSOMAL PROTEIN L32, MITOCHONDRIAL"/>
    <property type="match status" value="1"/>
</dbReference>
<sequence>MAGSLLIRINVAIQRLELAIASVLGRRFPPDGVCLAGVQLEGAVSTPKPAFSLKDIVGDGFLWGVPTARRTIERRLKRKFGDPKYVLKILKPASNIRTCNVCGDDHLAGVLCPTCYKKVIDETKEMQETIQNELQLSPVEKEVVVLYQGEKDGKPDEFWEGKRIVEMQKPRPPWFSKNLLQQTTQQPATTSDVKPSDLG</sequence>
<evidence type="ECO:0000256" key="8">
    <source>
        <dbReference type="ARBA" id="ARBA00042577"/>
    </source>
</evidence>
<dbReference type="GO" id="GO:0006412">
    <property type="term" value="P:translation"/>
    <property type="evidence" value="ECO:0007669"/>
    <property type="project" value="InterPro"/>
</dbReference>
<evidence type="ECO:0000256" key="1">
    <source>
        <dbReference type="ARBA" id="ARBA00004173"/>
    </source>
</evidence>
<dbReference type="GO" id="GO:0003735">
    <property type="term" value="F:structural constituent of ribosome"/>
    <property type="evidence" value="ECO:0007669"/>
    <property type="project" value="TreeGrafter"/>
</dbReference>
<dbReference type="GO" id="GO:0005762">
    <property type="term" value="C:mitochondrial large ribosomal subunit"/>
    <property type="evidence" value="ECO:0007669"/>
    <property type="project" value="TreeGrafter"/>
</dbReference>
<evidence type="ECO:0000256" key="6">
    <source>
        <dbReference type="ARBA" id="ARBA00023274"/>
    </source>
</evidence>
<dbReference type="InterPro" id="IPR011332">
    <property type="entry name" value="Ribosomal_zn-bd"/>
</dbReference>
<evidence type="ECO:0000256" key="10">
    <source>
        <dbReference type="SAM" id="MobiDB-lite"/>
    </source>
</evidence>
<organism evidence="11 12">
    <name type="scientific">Tenebrio molitor</name>
    <name type="common">Yellow mealworm beetle</name>
    <dbReference type="NCBI Taxonomy" id="7067"/>
    <lineage>
        <taxon>Eukaryota</taxon>
        <taxon>Metazoa</taxon>
        <taxon>Ecdysozoa</taxon>
        <taxon>Arthropoda</taxon>
        <taxon>Hexapoda</taxon>
        <taxon>Insecta</taxon>
        <taxon>Pterygota</taxon>
        <taxon>Neoptera</taxon>
        <taxon>Endopterygota</taxon>
        <taxon>Coleoptera</taxon>
        <taxon>Polyphaga</taxon>
        <taxon>Cucujiformia</taxon>
        <taxon>Tenebrionidae</taxon>
        <taxon>Tenebrio</taxon>
    </lineage>
</organism>
<accession>A0A8J6LFU1</accession>